<dbReference type="EMBL" id="LT629762">
    <property type="protein sequence ID" value="SDT26224.1"/>
    <property type="molecule type" value="Genomic_DNA"/>
</dbReference>
<evidence type="ECO:0000313" key="3">
    <source>
        <dbReference type="Proteomes" id="UP000198481"/>
    </source>
</evidence>
<dbReference type="AlphaFoldDB" id="A0A1H1YXN7"/>
<feature type="transmembrane region" description="Helical" evidence="1">
    <location>
        <begin position="20"/>
        <end position="39"/>
    </location>
</feature>
<sequence>MIALELAPAANLRTRGSHFWFAPFYAMLAQTWLVVTSAVTTDGYQFARFTEVDSMSGFVRSERVKNDTLCRNQHGFERAKVMGYAYALAPAFTLTPL</sequence>
<evidence type="ECO:0000256" key="1">
    <source>
        <dbReference type="SAM" id="Phobius"/>
    </source>
</evidence>
<protein>
    <submittedName>
        <fullName evidence="2">Uncharacterized protein</fullName>
    </submittedName>
</protein>
<reference evidence="2 3" key="1">
    <citation type="submission" date="2016-10" db="EMBL/GenBank/DDBJ databases">
        <authorList>
            <person name="de Groot N.N."/>
        </authorList>
    </citation>
    <scope>NUCLEOTIDE SEQUENCE [LARGE SCALE GENOMIC DNA]</scope>
    <source>
        <strain evidence="2 3">LMG 26867</strain>
    </source>
</reference>
<gene>
    <name evidence="2" type="ORF">SAMN05216222_3652</name>
</gene>
<evidence type="ECO:0000313" key="2">
    <source>
        <dbReference type="EMBL" id="SDT26224.1"/>
    </source>
</evidence>
<accession>A0A1H1YXN7</accession>
<keyword evidence="1" id="KW-1133">Transmembrane helix</keyword>
<keyword evidence="1" id="KW-0812">Transmembrane</keyword>
<name>A0A1H1YXN7_9PSED</name>
<organism evidence="2 3">
    <name type="scientific">Pseudomonas prosekii</name>
    <dbReference type="NCBI Taxonomy" id="1148509"/>
    <lineage>
        <taxon>Bacteria</taxon>
        <taxon>Pseudomonadati</taxon>
        <taxon>Pseudomonadota</taxon>
        <taxon>Gammaproteobacteria</taxon>
        <taxon>Pseudomonadales</taxon>
        <taxon>Pseudomonadaceae</taxon>
        <taxon>Pseudomonas</taxon>
    </lineage>
</organism>
<proteinExistence type="predicted"/>
<keyword evidence="1" id="KW-0472">Membrane</keyword>
<dbReference type="Proteomes" id="UP000198481">
    <property type="component" value="Chromosome I"/>
</dbReference>